<evidence type="ECO:0000256" key="1">
    <source>
        <dbReference type="ARBA" id="ARBA00007367"/>
    </source>
</evidence>
<keyword evidence="3" id="KW-0472">Membrane</keyword>
<feature type="transmembrane region" description="Helical" evidence="3">
    <location>
        <begin position="138"/>
        <end position="155"/>
    </location>
</feature>
<evidence type="ECO:0000256" key="2">
    <source>
        <dbReference type="SAM" id="MobiDB-lite"/>
    </source>
</evidence>
<reference evidence="4 5" key="1">
    <citation type="submission" date="2015-12" db="EMBL/GenBank/DDBJ databases">
        <title>The genome of Folsomia candida.</title>
        <authorList>
            <person name="Faddeeva A."/>
            <person name="Derks M.F."/>
            <person name="Anvar Y."/>
            <person name="Smit S."/>
            <person name="Van Straalen N."/>
            <person name="Roelofs D."/>
        </authorList>
    </citation>
    <scope>NUCLEOTIDE SEQUENCE [LARGE SCALE GENOMIC DNA]</scope>
    <source>
        <strain evidence="4 5">VU population</strain>
        <tissue evidence="4">Whole body</tissue>
    </source>
</reference>
<feature type="transmembrane region" description="Helical" evidence="3">
    <location>
        <begin position="398"/>
        <end position="421"/>
    </location>
</feature>
<dbReference type="PANTHER" id="PTHR31102">
    <property type="match status" value="1"/>
</dbReference>
<feature type="compositionally biased region" description="Polar residues" evidence="2">
    <location>
        <begin position="596"/>
        <end position="650"/>
    </location>
</feature>
<comment type="caution">
    <text evidence="4">The sequence shown here is derived from an EMBL/GenBank/DDBJ whole genome shotgun (WGS) entry which is preliminary data.</text>
</comment>
<feature type="transmembrane region" description="Helical" evidence="3">
    <location>
        <begin position="329"/>
        <end position="346"/>
    </location>
</feature>
<feature type="transmembrane region" description="Helical" evidence="3">
    <location>
        <begin position="42"/>
        <end position="64"/>
    </location>
</feature>
<feature type="transmembrane region" description="Helical" evidence="3">
    <location>
        <begin position="304"/>
        <end position="323"/>
    </location>
</feature>
<feature type="transmembrane region" description="Helical" evidence="3">
    <location>
        <begin position="194"/>
        <end position="217"/>
    </location>
</feature>
<dbReference type="PANTHER" id="PTHR31102:SF1">
    <property type="entry name" value="CATION_H+ EXCHANGER DOMAIN-CONTAINING PROTEIN"/>
    <property type="match status" value="1"/>
</dbReference>
<keyword evidence="5" id="KW-1185">Reference proteome</keyword>
<comment type="similarity">
    <text evidence="1">Belongs to the monovalent cation:proton antiporter 1 (CPA1) transporter (TC 2.A.36) family.</text>
</comment>
<dbReference type="InterPro" id="IPR038770">
    <property type="entry name" value="Na+/solute_symporter_sf"/>
</dbReference>
<dbReference type="OrthoDB" id="423807at2759"/>
<evidence type="ECO:0000313" key="4">
    <source>
        <dbReference type="EMBL" id="OXA51028.1"/>
    </source>
</evidence>
<feature type="region of interest" description="Disordered" evidence="2">
    <location>
        <begin position="525"/>
        <end position="554"/>
    </location>
</feature>
<feature type="compositionally biased region" description="Basic and acidic residues" evidence="2">
    <location>
        <begin position="816"/>
        <end position="826"/>
    </location>
</feature>
<feature type="transmembrane region" description="Helical" evidence="3">
    <location>
        <begin position="274"/>
        <end position="292"/>
    </location>
</feature>
<feature type="region of interest" description="Disordered" evidence="2">
    <location>
        <begin position="753"/>
        <end position="826"/>
    </location>
</feature>
<dbReference type="Proteomes" id="UP000198287">
    <property type="component" value="Unassembled WGS sequence"/>
</dbReference>
<feature type="compositionally biased region" description="Polar residues" evidence="2">
    <location>
        <begin position="530"/>
        <end position="553"/>
    </location>
</feature>
<protein>
    <submittedName>
        <fullName evidence="4">Mitochondrial sodium/hydrogen exchanger 9B2</fullName>
    </submittedName>
</protein>
<keyword evidence="3" id="KW-1133">Transmembrane helix</keyword>
<dbReference type="AlphaFoldDB" id="A0A226E171"/>
<feature type="compositionally biased region" description="Polar residues" evidence="2">
    <location>
        <begin position="769"/>
        <end position="791"/>
    </location>
</feature>
<accession>A0A226E171</accession>
<feature type="compositionally biased region" description="Low complexity" evidence="2">
    <location>
        <begin position="792"/>
        <end position="803"/>
    </location>
</feature>
<feature type="transmembrane region" description="Helical" evidence="3">
    <location>
        <begin position="229"/>
        <end position="254"/>
    </location>
</feature>
<proteinExistence type="inferred from homology"/>
<name>A0A226E171_FOLCA</name>
<feature type="transmembrane region" description="Helical" evidence="3">
    <location>
        <begin position="167"/>
        <end position="188"/>
    </location>
</feature>
<feature type="region of interest" description="Disordered" evidence="2">
    <location>
        <begin position="582"/>
        <end position="654"/>
    </location>
</feature>
<dbReference type="InterPro" id="IPR051843">
    <property type="entry name" value="CPA1_transporter"/>
</dbReference>
<keyword evidence="3" id="KW-0812">Transmembrane</keyword>
<evidence type="ECO:0000256" key="3">
    <source>
        <dbReference type="SAM" id="Phobius"/>
    </source>
</evidence>
<evidence type="ECO:0000313" key="5">
    <source>
        <dbReference type="Proteomes" id="UP000198287"/>
    </source>
</evidence>
<dbReference type="EMBL" id="LNIX01000008">
    <property type="protein sequence ID" value="OXA51028.1"/>
    <property type="molecule type" value="Genomic_DNA"/>
</dbReference>
<organism evidence="4 5">
    <name type="scientific">Folsomia candida</name>
    <name type="common">Springtail</name>
    <dbReference type="NCBI Taxonomy" id="158441"/>
    <lineage>
        <taxon>Eukaryota</taxon>
        <taxon>Metazoa</taxon>
        <taxon>Ecdysozoa</taxon>
        <taxon>Arthropoda</taxon>
        <taxon>Hexapoda</taxon>
        <taxon>Collembola</taxon>
        <taxon>Entomobryomorpha</taxon>
        <taxon>Isotomoidea</taxon>
        <taxon>Isotomidae</taxon>
        <taxon>Proisotominae</taxon>
        <taxon>Folsomia</taxon>
    </lineage>
</organism>
<dbReference type="Gene3D" id="1.20.1530.20">
    <property type="match status" value="1"/>
</dbReference>
<dbReference type="GO" id="GO:0098662">
    <property type="term" value="P:inorganic cation transmembrane transport"/>
    <property type="evidence" value="ECO:0007669"/>
    <property type="project" value="TreeGrafter"/>
</dbReference>
<sequence length="826" mass="90706">MESGEDLVESNGAIVDTQQASSSSKWFTTLLDWRPHPRLQSVLSRVFLPLFTYATLQLISLSLVTTSPTTYHSTSPVVILLFLGLGMGELFDTVKLPPLLGMLVTGLLLRNVDFFTSGGEWLGLDVDVTHIAPQISTLLRQIALVVILIRAGLGLDPAALLRLKGVVIRLAFCPCLAEAVTVAVASHFVLGFPWLWGLILGFVLAAVSPAVVVPCLLSLRERGYGLAKGIPTIVIAASSVDDILAISAFGLVLGLNFAASPNFWELILQGPLELGAGLGFGIFWGSLLGSIFSNKDSPGENSALVTRTLLTLSGGITALLAFQKFHLPGSGPLGCLVATFVAAIFWRRKDLNVKERLFVALAWIPKATVQAAIGPLALDMARSSPNPDPDQEELGLKVLTIAVLVILLTAPFGSMAITLLGPKLLTSSGDKENAVRKKMMGDVESNDSLDRMSTSASAMMEGDLLLDLFQTEFRKMHTDLVDKEVRLFHHLFHHLFATRLAKLEQFLLRHYEEFEVFEPDYTPINPAQVPPSSHSSRQPQETSHAINLPSTSFVDIKEEEEIHTEFDEMEEEEAVPFCTSAYENENDGSDMKPDDQQNVTDDMDNNFISINDSDSETDYTSNNDESLTTHASKNSSRGSNAFSFSISPHQNAKAGRKRTPIWECFETTFAPNGKSKNKVISNNCRWCGHSVSAKSSRLKMHLLKCSEMKNSSHKMSRETKLQLEQFRVQMNLEEERHNIYKQVISGKTNLRSRQIPTVLLPPPTPPTTGQQRNPHASYLNPDSINSYQGRNTATSEPTASSSSGHQFGQDALQISKTEDPPFHNYS</sequence>
<gene>
    <name evidence="4" type="ORF">Fcan01_14090</name>
</gene>